<feature type="domain" description="PAC" evidence="12">
    <location>
        <begin position="376"/>
        <end position="428"/>
    </location>
</feature>
<dbReference type="PRINTS" id="PR00344">
    <property type="entry name" value="BCTRLSENSOR"/>
</dbReference>
<evidence type="ECO:0000313" key="14">
    <source>
        <dbReference type="Proteomes" id="UP000575083"/>
    </source>
</evidence>
<feature type="transmembrane region" description="Helical" evidence="9">
    <location>
        <begin position="260"/>
        <end position="284"/>
    </location>
</feature>
<evidence type="ECO:0000259" key="10">
    <source>
        <dbReference type="PROSITE" id="PS50109"/>
    </source>
</evidence>
<dbReference type="GO" id="GO:0000155">
    <property type="term" value="F:phosphorelay sensor kinase activity"/>
    <property type="evidence" value="ECO:0007669"/>
    <property type="project" value="InterPro"/>
</dbReference>
<evidence type="ECO:0000259" key="11">
    <source>
        <dbReference type="PROSITE" id="PS50112"/>
    </source>
</evidence>
<dbReference type="Pfam" id="PF02518">
    <property type="entry name" value="HATPase_c"/>
    <property type="match status" value="1"/>
</dbReference>
<dbReference type="NCBIfam" id="TIGR00229">
    <property type="entry name" value="sensory_box"/>
    <property type="match status" value="1"/>
</dbReference>
<dbReference type="InterPro" id="IPR004358">
    <property type="entry name" value="Sig_transdc_His_kin-like_C"/>
</dbReference>
<evidence type="ECO:0000256" key="7">
    <source>
        <dbReference type="ARBA" id="ARBA00022840"/>
    </source>
</evidence>
<evidence type="ECO:0000256" key="6">
    <source>
        <dbReference type="ARBA" id="ARBA00022777"/>
    </source>
</evidence>
<dbReference type="Proteomes" id="UP000575083">
    <property type="component" value="Unassembled WGS sequence"/>
</dbReference>
<dbReference type="InterPro" id="IPR003594">
    <property type="entry name" value="HATPase_dom"/>
</dbReference>
<keyword evidence="6 13" id="KW-0418">Kinase</keyword>
<protein>
    <recommendedName>
        <fullName evidence="2">histidine kinase</fullName>
        <ecNumber evidence="2">2.7.13.3</ecNumber>
    </recommendedName>
</protein>
<dbReference type="InterPro" id="IPR000014">
    <property type="entry name" value="PAS"/>
</dbReference>
<dbReference type="InterPro" id="IPR036097">
    <property type="entry name" value="HisK_dim/P_sf"/>
</dbReference>
<dbReference type="InterPro" id="IPR005467">
    <property type="entry name" value="His_kinase_dom"/>
</dbReference>
<accession>A0A7X0U7E1</accession>
<dbReference type="EC" id="2.7.13.3" evidence="2"/>
<keyword evidence="9" id="KW-1133">Transmembrane helix</keyword>
<gene>
    <name evidence="13" type="ORF">HNP48_000726</name>
</gene>
<evidence type="ECO:0000259" key="12">
    <source>
        <dbReference type="PROSITE" id="PS50113"/>
    </source>
</evidence>
<dbReference type="SUPFAM" id="SSF55874">
    <property type="entry name" value="ATPase domain of HSP90 chaperone/DNA topoisomerase II/histidine kinase"/>
    <property type="match status" value="1"/>
</dbReference>
<dbReference type="PROSITE" id="PS50109">
    <property type="entry name" value="HIS_KIN"/>
    <property type="match status" value="1"/>
</dbReference>
<keyword evidence="9" id="KW-0812">Transmembrane</keyword>
<dbReference type="PROSITE" id="PS50113">
    <property type="entry name" value="PAC"/>
    <property type="match status" value="1"/>
</dbReference>
<feature type="domain" description="Histidine kinase" evidence="10">
    <location>
        <begin position="448"/>
        <end position="678"/>
    </location>
</feature>
<dbReference type="CDD" id="cd00082">
    <property type="entry name" value="HisKA"/>
    <property type="match status" value="1"/>
</dbReference>
<dbReference type="GO" id="GO:0006355">
    <property type="term" value="P:regulation of DNA-templated transcription"/>
    <property type="evidence" value="ECO:0007669"/>
    <property type="project" value="InterPro"/>
</dbReference>
<reference evidence="13 14" key="1">
    <citation type="submission" date="2020-08" db="EMBL/GenBank/DDBJ databases">
        <title>Functional genomics of gut bacteria from endangered species of beetles.</title>
        <authorList>
            <person name="Carlos-Shanley C."/>
        </authorList>
    </citation>
    <scope>NUCLEOTIDE SEQUENCE [LARGE SCALE GENOMIC DNA]</scope>
    <source>
        <strain evidence="13 14">S00198</strain>
    </source>
</reference>
<dbReference type="Gene3D" id="1.10.287.130">
    <property type="match status" value="1"/>
</dbReference>
<evidence type="ECO:0000256" key="5">
    <source>
        <dbReference type="ARBA" id="ARBA00022741"/>
    </source>
</evidence>
<evidence type="ECO:0000256" key="1">
    <source>
        <dbReference type="ARBA" id="ARBA00000085"/>
    </source>
</evidence>
<dbReference type="AlphaFoldDB" id="A0A7X0U7E1"/>
<keyword evidence="5" id="KW-0547">Nucleotide-binding</keyword>
<evidence type="ECO:0000256" key="3">
    <source>
        <dbReference type="ARBA" id="ARBA00022553"/>
    </source>
</evidence>
<dbReference type="PANTHER" id="PTHR43065:SF10">
    <property type="entry name" value="PEROXIDE STRESS-ACTIVATED HISTIDINE KINASE MAK3"/>
    <property type="match status" value="1"/>
</dbReference>
<keyword evidence="4 13" id="KW-0808">Transferase</keyword>
<evidence type="ECO:0000256" key="8">
    <source>
        <dbReference type="ARBA" id="ARBA00023012"/>
    </source>
</evidence>
<dbReference type="PROSITE" id="PS50112">
    <property type="entry name" value="PAS"/>
    <property type="match status" value="1"/>
</dbReference>
<dbReference type="PANTHER" id="PTHR43065">
    <property type="entry name" value="SENSOR HISTIDINE KINASE"/>
    <property type="match status" value="1"/>
</dbReference>
<dbReference type="SMART" id="SM00091">
    <property type="entry name" value="PAS"/>
    <property type="match status" value="1"/>
</dbReference>
<dbReference type="SMART" id="SM00388">
    <property type="entry name" value="HisKA"/>
    <property type="match status" value="1"/>
</dbReference>
<organism evidence="13 14">
    <name type="scientific">Acidovorax soli</name>
    <dbReference type="NCBI Taxonomy" id="592050"/>
    <lineage>
        <taxon>Bacteria</taxon>
        <taxon>Pseudomonadati</taxon>
        <taxon>Pseudomonadota</taxon>
        <taxon>Betaproteobacteria</taxon>
        <taxon>Burkholderiales</taxon>
        <taxon>Comamonadaceae</taxon>
        <taxon>Acidovorax</taxon>
    </lineage>
</organism>
<dbReference type="SUPFAM" id="SSF55785">
    <property type="entry name" value="PYP-like sensor domain (PAS domain)"/>
    <property type="match status" value="1"/>
</dbReference>
<dbReference type="Pfam" id="PF00512">
    <property type="entry name" value="HisKA"/>
    <property type="match status" value="1"/>
</dbReference>
<dbReference type="SUPFAM" id="SSF47384">
    <property type="entry name" value="Homodimeric domain of signal transducing histidine kinase"/>
    <property type="match status" value="1"/>
</dbReference>
<keyword evidence="7" id="KW-0067">ATP-binding</keyword>
<dbReference type="InterPro" id="IPR036890">
    <property type="entry name" value="HATPase_C_sf"/>
</dbReference>
<feature type="transmembrane region" description="Helical" evidence="9">
    <location>
        <begin position="20"/>
        <end position="42"/>
    </location>
</feature>
<dbReference type="SMART" id="SM00387">
    <property type="entry name" value="HATPase_c"/>
    <property type="match status" value="1"/>
</dbReference>
<dbReference type="InterPro" id="IPR000700">
    <property type="entry name" value="PAS-assoc_C"/>
</dbReference>
<dbReference type="EMBL" id="JACHLK010000001">
    <property type="protein sequence ID" value="MBB6558062.1"/>
    <property type="molecule type" value="Genomic_DNA"/>
</dbReference>
<keyword evidence="14" id="KW-1185">Reference proteome</keyword>
<evidence type="ECO:0000256" key="4">
    <source>
        <dbReference type="ARBA" id="ARBA00022679"/>
    </source>
</evidence>
<keyword evidence="3" id="KW-0597">Phosphoprotein</keyword>
<proteinExistence type="predicted"/>
<comment type="caution">
    <text evidence="13">The sequence shown here is derived from an EMBL/GenBank/DDBJ whole genome shotgun (WGS) entry which is preliminary data.</text>
</comment>
<dbReference type="Gene3D" id="3.30.565.10">
    <property type="entry name" value="Histidine kinase-like ATPase, C-terminal domain"/>
    <property type="match status" value="1"/>
</dbReference>
<dbReference type="InterPro" id="IPR013767">
    <property type="entry name" value="PAS_fold"/>
</dbReference>
<comment type="catalytic activity">
    <reaction evidence="1">
        <text>ATP + protein L-histidine = ADP + protein N-phospho-L-histidine.</text>
        <dbReference type="EC" id="2.7.13.3"/>
    </reaction>
</comment>
<sequence>MSSKPRKTLWQRWRGAWRRWSLWTLLVALVVAMLVTVVWLAGRYEASQVQSRLERDTADAVSDVRVALTRNLQSLQALHAEDPGVLAWEVNASELLRGHRELVRLEWRDTGMRLRSQVQTPYRPVYWDRGTRESAHSDASLACANARRLSGPAYSSSYFQPHGDGLGSEMMELCLPITSGGRNTGFLVATYALNAMLEDLVGHGLTRSQEASFTEADGTRLAVLGAARRGSRMFTATHLLDLPGATLVLRMDTWHSAPSLFPNVLTALVTAMSIALVTVMVVLVRDNRRRLRAERDLGDALAFRKAMEDSLVTGLRARDLEGRITYVNPAFCDMVGFAPQELLGLSASAPYWPPERVEEYQQRQAIRFAGYMPPREGFESEFMRKDGTRFPVLIIEAPLINAQGLHTGWMSAFLDMSEQRRIEELSRASQERLQATARLATVGEMASLLSHELNQPLAAISSYATGSMNLLEAPVGAGDAAPPPPENLQDVRMAMQAIARQAERAGKVIKSVHDFVRRRDQAREAVSAQQLLDAIMPLVSLQARKIGVRVHTAVEADLPPALCDRTMVEQVLLNLARNAMQAMDVPGVSKRVLEIRARRAASNAHQAWIEFAVADLGAGIEPEVAERLFTPFFTTRAEGMGLGLSLCRTVIEQHGGFLGFAPNEPRGTVFTFTLPVHQPPASSSSTAS</sequence>
<dbReference type="Gene3D" id="3.30.450.20">
    <property type="entry name" value="PAS domain"/>
    <property type="match status" value="1"/>
</dbReference>
<evidence type="ECO:0000256" key="9">
    <source>
        <dbReference type="SAM" id="Phobius"/>
    </source>
</evidence>
<keyword evidence="9" id="KW-0472">Membrane</keyword>
<dbReference type="CDD" id="cd00130">
    <property type="entry name" value="PAS"/>
    <property type="match status" value="1"/>
</dbReference>
<keyword evidence="8" id="KW-0902">Two-component regulatory system</keyword>
<evidence type="ECO:0000256" key="2">
    <source>
        <dbReference type="ARBA" id="ARBA00012438"/>
    </source>
</evidence>
<evidence type="ECO:0000313" key="13">
    <source>
        <dbReference type="EMBL" id="MBB6558062.1"/>
    </source>
</evidence>
<feature type="domain" description="PAS" evidence="11">
    <location>
        <begin position="299"/>
        <end position="362"/>
    </location>
</feature>
<dbReference type="GO" id="GO:0005524">
    <property type="term" value="F:ATP binding"/>
    <property type="evidence" value="ECO:0007669"/>
    <property type="project" value="UniProtKB-KW"/>
</dbReference>
<dbReference type="InterPro" id="IPR003661">
    <property type="entry name" value="HisK_dim/P_dom"/>
</dbReference>
<dbReference type="InterPro" id="IPR035965">
    <property type="entry name" value="PAS-like_dom_sf"/>
</dbReference>
<dbReference type="RefSeq" id="WP_184855458.1">
    <property type="nucleotide sequence ID" value="NZ_JACHLK010000001.1"/>
</dbReference>
<name>A0A7X0U7E1_9BURK</name>
<dbReference type="Pfam" id="PF00989">
    <property type="entry name" value="PAS"/>
    <property type="match status" value="1"/>
</dbReference>